<proteinExistence type="predicted"/>
<dbReference type="Pfam" id="PF13560">
    <property type="entry name" value="HTH_31"/>
    <property type="match status" value="1"/>
</dbReference>
<reference evidence="3" key="1">
    <citation type="journal article" date="2019" name="Int. J. Syst. Evol. Microbiol.">
        <title>The Global Catalogue of Microorganisms (GCM) 10K type strain sequencing project: providing services to taxonomists for standard genome sequencing and annotation.</title>
        <authorList>
            <consortium name="The Broad Institute Genomics Platform"/>
            <consortium name="The Broad Institute Genome Sequencing Center for Infectious Disease"/>
            <person name="Wu L."/>
            <person name="Ma J."/>
        </authorList>
    </citation>
    <scope>NUCLEOTIDE SEQUENCE [LARGE SCALE GENOMIC DNA]</scope>
    <source>
        <strain evidence="3">JCM 17441</strain>
    </source>
</reference>
<dbReference type="SMART" id="SM00530">
    <property type="entry name" value="HTH_XRE"/>
    <property type="match status" value="1"/>
</dbReference>
<dbReference type="PROSITE" id="PS50943">
    <property type="entry name" value="HTH_CROC1"/>
    <property type="match status" value="1"/>
</dbReference>
<evidence type="ECO:0000313" key="3">
    <source>
        <dbReference type="Proteomes" id="UP001500620"/>
    </source>
</evidence>
<gene>
    <name evidence="2" type="ORF">GCM10022255_109900</name>
</gene>
<dbReference type="Gene3D" id="1.10.260.40">
    <property type="entry name" value="lambda repressor-like DNA-binding domains"/>
    <property type="match status" value="1"/>
</dbReference>
<dbReference type="EMBL" id="BAABAT010000075">
    <property type="protein sequence ID" value="GAA4263629.1"/>
    <property type="molecule type" value="Genomic_DNA"/>
</dbReference>
<organism evidence="2 3">
    <name type="scientific">Dactylosporangium darangshiense</name>
    <dbReference type="NCBI Taxonomy" id="579108"/>
    <lineage>
        <taxon>Bacteria</taxon>
        <taxon>Bacillati</taxon>
        <taxon>Actinomycetota</taxon>
        <taxon>Actinomycetes</taxon>
        <taxon>Micromonosporales</taxon>
        <taxon>Micromonosporaceae</taxon>
        <taxon>Dactylosporangium</taxon>
    </lineage>
</organism>
<evidence type="ECO:0000313" key="2">
    <source>
        <dbReference type="EMBL" id="GAA4263629.1"/>
    </source>
</evidence>
<dbReference type="CDD" id="cd00093">
    <property type="entry name" value="HTH_XRE"/>
    <property type="match status" value="1"/>
</dbReference>
<dbReference type="Proteomes" id="UP001500620">
    <property type="component" value="Unassembled WGS sequence"/>
</dbReference>
<sequence>MAAPVRQAPLQYSDGVRFGQLIAQRRRELKLSQRVLADRLCAASGRATFTRHELSRYERGVRLPSGWVLAAMANCLDVPLAVLENEVTKQRSWARQQTS</sequence>
<dbReference type="RefSeq" id="WP_345143325.1">
    <property type="nucleotide sequence ID" value="NZ_BAABAT010000075.1"/>
</dbReference>
<evidence type="ECO:0000259" key="1">
    <source>
        <dbReference type="PROSITE" id="PS50943"/>
    </source>
</evidence>
<dbReference type="InterPro" id="IPR001387">
    <property type="entry name" value="Cro/C1-type_HTH"/>
</dbReference>
<comment type="caution">
    <text evidence="2">The sequence shown here is derived from an EMBL/GenBank/DDBJ whole genome shotgun (WGS) entry which is preliminary data.</text>
</comment>
<accession>A0ABP8DUP3</accession>
<dbReference type="SUPFAM" id="SSF47413">
    <property type="entry name" value="lambda repressor-like DNA-binding domains"/>
    <property type="match status" value="1"/>
</dbReference>
<feature type="domain" description="HTH cro/C1-type" evidence="1">
    <location>
        <begin position="22"/>
        <end position="83"/>
    </location>
</feature>
<name>A0ABP8DUP3_9ACTN</name>
<protein>
    <recommendedName>
        <fullName evidence="1">HTH cro/C1-type domain-containing protein</fullName>
    </recommendedName>
</protein>
<dbReference type="InterPro" id="IPR010982">
    <property type="entry name" value="Lambda_DNA-bd_dom_sf"/>
</dbReference>
<keyword evidence="3" id="KW-1185">Reference proteome</keyword>